<accession>A0AAD5WYN9</accession>
<proteinExistence type="predicted"/>
<reference evidence="4" key="1">
    <citation type="submission" date="2020-05" db="EMBL/GenBank/DDBJ databases">
        <title>Phylogenomic resolution of chytrid fungi.</title>
        <authorList>
            <person name="Stajich J.E."/>
            <person name="Amses K."/>
            <person name="Simmons R."/>
            <person name="Seto K."/>
            <person name="Myers J."/>
            <person name="Bonds A."/>
            <person name="Quandt C.A."/>
            <person name="Barry K."/>
            <person name="Liu P."/>
            <person name="Grigoriev I."/>
            <person name="Longcore J.E."/>
            <person name="James T.Y."/>
        </authorList>
    </citation>
    <scope>NUCLEOTIDE SEQUENCE</scope>
    <source>
        <strain evidence="4">JEL0318</strain>
    </source>
</reference>
<dbReference type="SMART" id="SM00360">
    <property type="entry name" value="RRM"/>
    <property type="match status" value="1"/>
</dbReference>
<dbReference type="PANTHER" id="PTHR34706">
    <property type="entry name" value="SLR1338 PROTEIN"/>
    <property type="match status" value="1"/>
</dbReference>
<dbReference type="InterPro" id="IPR035979">
    <property type="entry name" value="RBD_domain_sf"/>
</dbReference>
<feature type="domain" description="RRM" evidence="2">
    <location>
        <begin position="253"/>
        <end position="325"/>
    </location>
</feature>
<dbReference type="Gene3D" id="3.30.70.330">
    <property type="match status" value="1"/>
</dbReference>
<keyword evidence="5" id="KW-1185">Reference proteome</keyword>
<keyword evidence="1" id="KW-0694">RNA-binding</keyword>
<name>A0AAD5WYN9_9FUNG</name>
<dbReference type="PROSITE" id="PS50102">
    <property type="entry name" value="RRM"/>
    <property type="match status" value="1"/>
</dbReference>
<evidence type="ECO:0000259" key="3">
    <source>
        <dbReference type="PROSITE" id="PS50234"/>
    </source>
</evidence>
<dbReference type="InterPro" id="IPR012677">
    <property type="entry name" value="Nucleotide-bd_a/b_plait_sf"/>
</dbReference>
<sequence length="477" mass="51312">MAYDLAAIALYDVVLYVDDSSSMAFEENGGRIDDLKFILQRVAELYTIFDEVGIAVRFMNSHVGVSNLRIQSEVQSLFQEVRFSGPTPLGTSLYAKILQPLFHGAHNNELSKPLLIIILTNSPPNGEDPATFRRVLVQIQNAIRQTAYGPGALVTEIVQVGKNKDAQRFWVQMANDPLLKGILHARMDYELEADECLKNGSSLTSDMWLVEALCQAIDPKHAVETAEVGLGDMGGGGEEIGEFDLNNPRFLGHQVLVTNVAHTVDSATLEEHFLAAGPIAWTAIDRSHESAIVIFQSSGSADKANVELDGSFLHGRGLKVSMVSVPRGNWILVGTVKGWGFRLEIPIIDVLMRSTMTYRPLVTTAASVTSEPVGTEIPGERALIDAISALSVLKSPDPGPEQRSHSVLARALRTLAGAKPMAGAATTPLAVPSAAGKATARTAQTVAMLIEITEMSVGRGMAVMTWGRGGSMTMILP</sequence>
<dbReference type="GO" id="GO:0003723">
    <property type="term" value="F:RNA binding"/>
    <property type="evidence" value="ECO:0007669"/>
    <property type="project" value="UniProtKB-UniRule"/>
</dbReference>
<dbReference type="PANTHER" id="PTHR34706:SF2">
    <property type="entry name" value="RFEF"/>
    <property type="match status" value="1"/>
</dbReference>
<dbReference type="InterPro" id="IPR002035">
    <property type="entry name" value="VWF_A"/>
</dbReference>
<dbReference type="SUPFAM" id="SSF53300">
    <property type="entry name" value="vWA-like"/>
    <property type="match status" value="1"/>
</dbReference>
<protein>
    <recommendedName>
        <fullName evidence="6">VWFA domain-containing protein</fullName>
    </recommendedName>
</protein>
<dbReference type="CDD" id="cd00590">
    <property type="entry name" value="RRM_SF"/>
    <property type="match status" value="1"/>
</dbReference>
<organism evidence="4 5">
    <name type="scientific">Rhizophlyctis rosea</name>
    <dbReference type="NCBI Taxonomy" id="64517"/>
    <lineage>
        <taxon>Eukaryota</taxon>
        <taxon>Fungi</taxon>
        <taxon>Fungi incertae sedis</taxon>
        <taxon>Chytridiomycota</taxon>
        <taxon>Chytridiomycota incertae sedis</taxon>
        <taxon>Chytridiomycetes</taxon>
        <taxon>Rhizophlyctidales</taxon>
        <taxon>Rhizophlyctidaceae</taxon>
        <taxon>Rhizophlyctis</taxon>
    </lineage>
</organism>
<evidence type="ECO:0008006" key="6">
    <source>
        <dbReference type="Google" id="ProtNLM"/>
    </source>
</evidence>
<gene>
    <name evidence="4" type="ORF">HK097_005013</name>
</gene>
<feature type="domain" description="VWFA" evidence="3">
    <location>
        <begin position="12"/>
        <end position="207"/>
    </location>
</feature>
<evidence type="ECO:0000256" key="1">
    <source>
        <dbReference type="PROSITE-ProRule" id="PRU00176"/>
    </source>
</evidence>
<dbReference type="Pfam" id="PF00076">
    <property type="entry name" value="RRM_1"/>
    <property type="match status" value="1"/>
</dbReference>
<dbReference type="EMBL" id="JADGJD010002366">
    <property type="protein sequence ID" value="KAJ3032979.1"/>
    <property type="molecule type" value="Genomic_DNA"/>
</dbReference>
<evidence type="ECO:0000313" key="4">
    <source>
        <dbReference type="EMBL" id="KAJ3032979.1"/>
    </source>
</evidence>
<dbReference type="InterPro" id="IPR000504">
    <property type="entry name" value="RRM_dom"/>
</dbReference>
<evidence type="ECO:0000259" key="2">
    <source>
        <dbReference type="PROSITE" id="PS50102"/>
    </source>
</evidence>
<dbReference type="PROSITE" id="PS50234">
    <property type="entry name" value="VWFA"/>
    <property type="match status" value="1"/>
</dbReference>
<dbReference type="InterPro" id="IPR036465">
    <property type="entry name" value="vWFA_dom_sf"/>
</dbReference>
<comment type="caution">
    <text evidence="4">The sequence shown here is derived from an EMBL/GenBank/DDBJ whole genome shotgun (WGS) entry which is preliminary data.</text>
</comment>
<dbReference type="Proteomes" id="UP001212841">
    <property type="component" value="Unassembled WGS sequence"/>
</dbReference>
<dbReference type="SUPFAM" id="SSF54928">
    <property type="entry name" value="RNA-binding domain, RBD"/>
    <property type="match status" value="1"/>
</dbReference>
<evidence type="ECO:0000313" key="5">
    <source>
        <dbReference type="Proteomes" id="UP001212841"/>
    </source>
</evidence>
<dbReference type="AlphaFoldDB" id="A0AAD5WYN9"/>